<comment type="caution">
    <text evidence="1">The sequence shown here is derived from an EMBL/GenBank/DDBJ whole genome shotgun (WGS) entry which is preliminary data.</text>
</comment>
<name>A0ABD0JSV1_9CAEN</name>
<feature type="non-terminal residue" evidence="1">
    <location>
        <position position="50"/>
    </location>
</feature>
<accession>A0ABD0JSV1</accession>
<organism evidence="1 2">
    <name type="scientific">Batillaria attramentaria</name>
    <dbReference type="NCBI Taxonomy" id="370345"/>
    <lineage>
        <taxon>Eukaryota</taxon>
        <taxon>Metazoa</taxon>
        <taxon>Spiralia</taxon>
        <taxon>Lophotrochozoa</taxon>
        <taxon>Mollusca</taxon>
        <taxon>Gastropoda</taxon>
        <taxon>Caenogastropoda</taxon>
        <taxon>Sorbeoconcha</taxon>
        <taxon>Cerithioidea</taxon>
        <taxon>Batillariidae</taxon>
        <taxon>Batillaria</taxon>
    </lineage>
</organism>
<reference evidence="1 2" key="1">
    <citation type="journal article" date="2023" name="Sci. Data">
        <title>Genome assembly of the Korean intertidal mud-creeper Batillaria attramentaria.</title>
        <authorList>
            <person name="Patra A.K."/>
            <person name="Ho P.T."/>
            <person name="Jun S."/>
            <person name="Lee S.J."/>
            <person name="Kim Y."/>
            <person name="Won Y.J."/>
        </authorList>
    </citation>
    <scope>NUCLEOTIDE SEQUENCE [LARGE SCALE GENOMIC DNA]</scope>
    <source>
        <strain evidence="1">Wonlab-2016</strain>
    </source>
</reference>
<dbReference type="Proteomes" id="UP001519460">
    <property type="component" value="Unassembled WGS sequence"/>
</dbReference>
<feature type="non-terminal residue" evidence="1">
    <location>
        <position position="1"/>
    </location>
</feature>
<evidence type="ECO:0000313" key="1">
    <source>
        <dbReference type="EMBL" id="KAK7478191.1"/>
    </source>
</evidence>
<dbReference type="EMBL" id="JACVVK020000331">
    <property type="protein sequence ID" value="KAK7478191.1"/>
    <property type="molecule type" value="Genomic_DNA"/>
</dbReference>
<dbReference type="AlphaFoldDB" id="A0ABD0JSV1"/>
<sequence length="50" mass="5395">SLAALPDDSASLRDTFCLWSTRADILREITSHLPRGAGALGEVTVGRLRE</sequence>
<evidence type="ECO:0000313" key="2">
    <source>
        <dbReference type="Proteomes" id="UP001519460"/>
    </source>
</evidence>
<gene>
    <name evidence="1" type="ORF">BaRGS_00030552</name>
</gene>
<proteinExistence type="predicted"/>
<protein>
    <submittedName>
        <fullName evidence="1">Uncharacterized protein</fullName>
    </submittedName>
</protein>
<keyword evidence="2" id="KW-1185">Reference proteome</keyword>